<organism evidence="2 3">
    <name type="scientific">Priestia endophytica DSM 13796</name>
    <dbReference type="NCBI Taxonomy" id="1121089"/>
    <lineage>
        <taxon>Bacteria</taxon>
        <taxon>Bacillati</taxon>
        <taxon>Bacillota</taxon>
        <taxon>Bacilli</taxon>
        <taxon>Bacillales</taxon>
        <taxon>Bacillaceae</taxon>
        <taxon>Priestia</taxon>
    </lineage>
</organism>
<dbReference type="Proteomes" id="UP000182762">
    <property type="component" value="Unassembled WGS sequence"/>
</dbReference>
<name>A0A1I6BXP9_9BACI</name>
<evidence type="ECO:0008006" key="4">
    <source>
        <dbReference type="Google" id="ProtNLM"/>
    </source>
</evidence>
<keyword evidence="3" id="KW-1185">Reference proteome</keyword>
<keyword evidence="1" id="KW-1133">Transmembrane helix</keyword>
<keyword evidence="1" id="KW-0812">Transmembrane</keyword>
<accession>A0A1I6BXP9</accession>
<evidence type="ECO:0000313" key="2">
    <source>
        <dbReference type="EMBL" id="SFQ85655.1"/>
    </source>
</evidence>
<dbReference type="EMBL" id="FOXX01000016">
    <property type="protein sequence ID" value="SFQ85655.1"/>
    <property type="molecule type" value="Genomic_DNA"/>
</dbReference>
<proteinExistence type="predicted"/>
<feature type="transmembrane region" description="Helical" evidence="1">
    <location>
        <begin position="45"/>
        <end position="67"/>
    </location>
</feature>
<reference evidence="2 3" key="1">
    <citation type="submission" date="2016-10" db="EMBL/GenBank/DDBJ databases">
        <authorList>
            <person name="Varghese N."/>
            <person name="Submissions S."/>
        </authorList>
    </citation>
    <scope>NUCLEOTIDE SEQUENCE [LARGE SCALE GENOMIC DNA]</scope>
    <source>
        <strain evidence="2 3">DSM 13796</strain>
    </source>
</reference>
<sequence length="77" mass="8824">MPCCNHCNYKWKAKDIWILSLSKKGKECPNCKTRQFILLKGKEPLIGLGYLSGIVAILFIVFFPFLARLSDNDETML</sequence>
<comment type="caution">
    <text evidence="2">The sequence shown here is derived from an EMBL/GenBank/DDBJ whole genome shotgun (WGS) entry which is preliminary data.</text>
</comment>
<gene>
    <name evidence="2" type="ORF">SAMN02745910_04443</name>
</gene>
<evidence type="ECO:0000313" key="3">
    <source>
        <dbReference type="Proteomes" id="UP000182762"/>
    </source>
</evidence>
<protein>
    <recommendedName>
        <fullName evidence="4">CXXC-20-CXXC protein</fullName>
    </recommendedName>
</protein>
<keyword evidence="1" id="KW-0472">Membrane</keyword>
<evidence type="ECO:0000256" key="1">
    <source>
        <dbReference type="SAM" id="Phobius"/>
    </source>
</evidence>